<dbReference type="AlphaFoldDB" id="A0A504J4B4"/>
<keyword evidence="2" id="KW-1185">Reference proteome</keyword>
<accession>A0A504J4B4</accession>
<protein>
    <submittedName>
        <fullName evidence="1">Uncharacterized protein</fullName>
    </submittedName>
</protein>
<evidence type="ECO:0000313" key="1">
    <source>
        <dbReference type="EMBL" id="TPN85786.1"/>
    </source>
</evidence>
<gene>
    <name evidence="1" type="ORF">FHK87_10880</name>
</gene>
<dbReference type="Proteomes" id="UP000315540">
    <property type="component" value="Unassembled WGS sequence"/>
</dbReference>
<dbReference type="RefSeq" id="WP_140592760.1">
    <property type="nucleotide sequence ID" value="NZ_VFWZ01000003.1"/>
</dbReference>
<evidence type="ECO:0000313" key="2">
    <source>
        <dbReference type="Proteomes" id="UP000315540"/>
    </source>
</evidence>
<dbReference type="EMBL" id="VFWZ01000003">
    <property type="protein sequence ID" value="TPN85786.1"/>
    <property type="molecule type" value="Genomic_DNA"/>
</dbReference>
<name>A0A504J4B4_9FLAO</name>
<reference evidence="1 2" key="1">
    <citation type="submission" date="2019-06" db="EMBL/GenBank/DDBJ databases">
        <authorList>
            <person name="Meng X."/>
        </authorList>
    </citation>
    <scope>NUCLEOTIDE SEQUENCE [LARGE SCALE GENOMIC DNA]</scope>
    <source>
        <strain evidence="1 2">M625</strain>
    </source>
</reference>
<sequence>MGYQSDTQENDLKIVNFPLNHVLLVSQMSDEITTVVNNENYMTINRNLVIPVDLKIRRKDGVGTLNNALIKLPKPTLTRSKLDGITWTNKGKPITYEMGEDGIMEFKGEITEADEEIIVNFPPYVAIFPLEYDETVTF</sequence>
<comment type="caution">
    <text evidence="1">The sequence shown here is derived from an EMBL/GenBank/DDBJ whole genome shotgun (WGS) entry which is preliminary data.</text>
</comment>
<proteinExistence type="predicted"/>
<dbReference type="OrthoDB" id="1398135at2"/>
<organism evidence="1 2">
    <name type="scientific">Aquimarina algicola</name>
    <dbReference type="NCBI Taxonomy" id="2589995"/>
    <lineage>
        <taxon>Bacteria</taxon>
        <taxon>Pseudomonadati</taxon>
        <taxon>Bacteroidota</taxon>
        <taxon>Flavobacteriia</taxon>
        <taxon>Flavobacteriales</taxon>
        <taxon>Flavobacteriaceae</taxon>
        <taxon>Aquimarina</taxon>
    </lineage>
</organism>